<dbReference type="AlphaFoldDB" id="A0A0M3JQL6"/>
<dbReference type="EMBL" id="UYRR01030609">
    <property type="protein sequence ID" value="VDK41332.1"/>
    <property type="molecule type" value="Genomic_DNA"/>
</dbReference>
<protein>
    <submittedName>
        <fullName evidence="3">DUF1540 domain-containing protein</fullName>
    </submittedName>
</protein>
<dbReference type="Proteomes" id="UP000267096">
    <property type="component" value="Unassembled WGS sequence"/>
</dbReference>
<reference evidence="3" key="1">
    <citation type="submission" date="2017-02" db="UniProtKB">
        <authorList>
            <consortium name="WormBaseParasite"/>
        </authorList>
    </citation>
    <scope>IDENTIFICATION</scope>
</reference>
<proteinExistence type="predicted"/>
<evidence type="ECO:0000313" key="1">
    <source>
        <dbReference type="EMBL" id="VDK41332.1"/>
    </source>
</evidence>
<evidence type="ECO:0000313" key="2">
    <source>
        <dbReference type="Proteomes" id="UP000267096"/>
    </source>
</evidence>
<keyword evidence="2" id="KW-1185">Reference proteome</keyword>
<name>A0A0M3JQL6_ANISI</name>
<sequence length="116" mass="12685">TYRIASEKDALSERTCAPFVECDGDASPCCHDEDRCRVSVSQAELDLDAGSSATGHDITVGRAFIDECKDSFCSRTNEMKTLSKLFCDIEYDSMDSDDPYSCTASLHILNSSFSAT</sequence>
<evidence type="ECO:0000313" key="3">
    <source>
        <dbReference type="WBParaSite" id="ASIM_0000996701-mRNA-1"/>
    </source>
</evidence>
<gene>
    <name evidence="1" type="ORF">ASIM_LOCUS9686</name>
</gene>
<organism evidence="3">
    <name type="scientific">Anisakis simplex</name>
    <name type="common">Herring worm</name>
    <dbReference type="NCBI Taxonomy" id="6269"/>
    <lineage>
        <taxon>Eukaryota</taxon>
        <taxon>Metazoa</taxon>
        <taxon>Ecdysozoa</taxon>
        <taxon>Nematoda</taxon>
        <taxon>Chromadorea</taxon>
        <taxon>Rhabditida</taxon>
        <taxon>Spirurina</taxon>
        <taxon>Ascaridomorpha</taxon>
        <taxon>Ascaridoidea</taxon>
        <taxon>Anisakidae</taxon>
        <taxon>Anisakis</taxon>
        <taxon>Anisakis simplex complex</taxon>
    </lineage>
</organism>
<dbReference type="WBParaSite" id="ASIM_0000996701-mRNA-1">
    <property type="protein sequence ID" value="ASIM_0000996701-mRNA-1"/>
    <property type="gene ID" value="ASIM_0000996701"/>
</dbReference>
<reference evidence="1 2" key="2">
    <citation type="submission" date="2018-11" db="EMBL/GenBank/DDBJ databases">
        <authorList>
            <consortium name="Pathogen Informatics"/>
        </authorList>
    </citation>
    <scope>NUCLEOTIDE SEQUENCE [LARGE SCALE GENOMIC DNA]</scope>
</reference>
<accession>A0A0M3JQL6</accession>